<dbReference type="Pfam" id="PF20442">
    <property type="entry name" value="BrxL_N"/>
    <property type="match status" value="1"/>
</dbReference>
<dbReference type="GO" id="GO:0008233">
    <property type="term" value="F:peptidase activity"/>
    <property type="evidence" value="ECO:0007669"/>
    <property type="project" value="UniProtKB-KW"/>
</dbReference>
<feature type="domain" description="BREX system Lon protease-like BrxL N-terminal" evidence="1">
    <location>
        <begin position="23"/>
        <end position="147"/>
    </location>
</feature>
<dbReference type="NCBIfam" id="TIGR02688">
    <property type="entry name" value="BREX system Lon protease-like protein BrxL"/>
    <property type="match status" value="1"/>
</dbReference>
<dbReference type="EMBL" id="DRZM01000035">
    <property type="protein sequence ID" value="HHP04324.1"/>
    <property type="molecule type" value="Genomic_DNA"/>
</dbReference>
<accession>A0A7J3X5A2</accession>
<protein>
    <submittedName>
        <fullName evidence="2">BREX system Lon protease-like protein BrxL</fullName>
    </submittedName>
</protein>
<comment type="caution">
    <text evidence="2">The sequence shown here is derived from an EMBL/GenBank/DDBJ whole genome shotgun (WGS) entry which is preliminary data.</text>
</comment>
<evidence type="ECO:0000313" key="2">
    <source>
        <dbReference type="EMBL" id="HHP04324.1"/>
    </source>
</evidence>
<keyword evidence="2" id="KW-0645">Protease</keyword>
<dbReference type="GO" id="GO:0006508">
    <property type="term" value="P:proteolysis"/>
    <property type="evidence" value="ECO:0007669"/>
    <property type="project" value="UniProtKB-KW"/>
</dbReference>
<dbReference type="InterPro" id="IPR014061">
    <property type="entry name" value="BrxL-like"/>
</dbReference>
<keyword evidence="2" id="KW-0378">Hydrolase</keyword>
<organism evidence="2">
    <name type="scientific">Thermofilum pendens</name>
    <dbReference type="NCBI Taxonomy" id="2269"/>
    <lineage>
        <taxon>Archaea</taxon>
        <taxon>Thermoproteota</taxon>
        <taxon>Thermoprotei</taxon>
        <taxon>Thermofilales</taxon>
        <taxon>Thermofilaceae</taxon>
        <taxon>Thermofilum</taxon>
    </lineage>
</organism>
<reference evidence="2" key="1">
    <citation type="journal article" date="2020" name="mSystems">
        <title>Genome- and Community-Level Interaction Insights into Carbon Utilization and Element Cycling Functions of Hydrothermarchaeota in Hydrothermal Sediment.</title>
        <authorList>
            <person name="Zhou Z."/>
            <person name="Liu Y."/>
            <person name="Xu W."/>
            <person name="Pan J."/>
            <person name="Luo Z.H."/>
            <person name="Li M."/>
        </authorList>
    </citation>
    <scope>NUCLEOTIDE SEQUENCE [LARGE SCALE GENOMIC DNA]</scope>
    <source>
        <strain evidence="2">SpSt-1125</strain>
    </source>
</reference>
<dbReference type="AlphaFoldDB" id="A0A7J3X5A2"/>
<evidence type="ECO:0000259" key="1">
    <source>
        <dbReference type="Pfam" id="PF20442"/>
    </source>
</evidence>
<name>A0A7J3X5A2_THEPE</name>
<gene>
    <name evidence="2" type="primary">brxL</name>
    <name evidence="2" type="ORF">ENM88_01065</name>
</gene>
<sequence>MGLRGCCEVVSLSAGLDSKVRRVFGEVAVNKKLARRSSISRVPAFISEYLLTSRCRDESPYCVEEVARLIAEHHPEPGERERFLGALKERGELKILDEFRVRVDLRRNMYLLQIPSLQINDALVSESIPRNHERMFSGLWGLGLLKYVPSGLARERSGQRSITPVELVDFEPFQSDLVDTRFFAEARSEFTTEEWVDLLVVSVGLNPAAYTFEQKVLLLARLIPLAEPNVNLLELGPRATGKTFIYRNLTYYSRIYAGGVVTPARLFFDARLSIPGDLAVNDVLVFDEISRVKFSNSDEIVSKLKDYMVDGFFERGALRRAHSTCSLVFIGNIDLEAVDREASALDYLPSFMRDTAFLDRIHGFVHGWKLPKILSSDRHLASGYGLASDYLAEVLHRLREESFSSLVEGHVELLGHYTIRDEKAVRRLVSGVIKLIYPNGEVEPQTLSRILKLVVGLRNNVVKLLSSMSPSEYPPKELGVTVRA</sequence>
<dbReference type="InterPro" id="IPR046838">
    <property type="entry name" value="BrxL_N"/>
</dbReference>
<dbReference type="Pfam" id="PF13337">
    <property type="entry name" value="BrxL_ATPase"/>
    <property type="match status" value="1"/>
</dbReference>
<proteinExistence type="predicted"/>